<name>A0A5J4KTX3_9CHLR</name>
<reference evidence="1 2" key="1">
    <citation type="submission" date="2019-10" db="EMBL/GenBank/DDBJ databases">
        <title>Dictyobacter vulcani sp. nov., within the class Ktedonobacteria, isolated from soil of volcanic Mt. Zao.</title>
        <authorList>
            <person name="Zheng Y."/>
            <person name="Wang C.M."/>
            <person name="Sakai Y."/>
            <person name="Abe K."/>
            <person name="Yokota A."/>
            <person name="Yabe S."/>
        </authorList>
    </citation>
    <scope>NUCLEOTIDE SEQUENCE [LARGE SCALE GENOMIC DNA]</scope>
    <source>
        <strain evidence="1 2">W12</strain>
    </source>
</reference>
<evidence type="ECO:0000313" key="1">
    <source>
        <dbReference type="EMBL" id="GER91355.1"/>
    </source>
</evidence>
<proteinExistence type="predicted"/>
<keyword evidence="2" id="KW-1185">Reference proteome</keyword>
<protein>
    <submittedName>
        <fullName evidence="1">Uncharacterized protein</fullName>
    </submittedName>
</protein>
<dbReference type="Proteomes" id="UP000326912">
    <property type="component" value="Unassembled WGS sequence"/>
</dbReference>
<gene>
    <name evidence="1" type="ORF">KDW_55170</name>
</gene>
<sequence>MILKNEPENVSTIALMKGKNTMDRQSAHIALQQSGFTPRFVAAGMEGFVFDIGHEMKPIPLSI</sequence>
<dbReference type="AlphaFoldDB" id="A0A5J4KTX3"/>
<evidence type="ECO:0000313" key="2">
    <source>
        <dbReference type="Proteomes" id="UP000326912"/>
    </source>
</evidence>
<comment type="caution">
    <text evidence="1">The sequence shown here is derived from an EMBL/GenBank/DDBJ whole genome shotgun (WGS) entry which is preliminary data.</text>
</comment>
<dbReference type="EMBL" id="BKZW01000003">
    <property type="protein sequence ID" value="GER91355.1"/>
    <property type="molecule type" value="Genomic_DNA"/>
</dbReference>
<organism evidence="1 2">
    <name type="scientific">Dictyobacter vulcani</name>
    <dbReference type="NCBI Taxonomy" id="2607529"/>
    <lineage>
        <taxon>Bacteria</taxon>
        <taxon>Bacillati</taxon>
        <taxon>Chloroflexota</taxon>
        <taxon>Ktedonobacteria</taxon>
        <taxon>Ktedonobacterales</taxon>
        <taxon>Dictyobacteraceae</taxon>
        <taxon>Dictyobacter</taxon>
    </lineage>
</organism>
<accession>A0A5J4KTX3</accession>